<keyword evidence="2" id="KW-1185">Reference proteome</keyword>
<dbReference type="Proteomes" id="UP000250321">
    <property type="component" value="Unassembled WGS sequence"/>
</dbReference>
<gene>
    <name evidence="1" type="ORF">Pyn_30659</name>
</gene>
<dbReference type="AlphaFoldDB" id="A0A314ZYD3"/>
<evidence type="ECO:0000313" key="2">
    <source>
        <dbReference type="Proteomes" id="UP000250321"/>
    </source>
</evidence>
<protein>
    <submittedName>
        <fullName evidence="1">Uncharacterized protein</fullName>
    </submittedName>
</protein>
<dbReference type="Gene3D" id="1.25.40.10">
    <property type="entry name" value="Tetratricopeptide repeat domain"/>
    <property type="match status" value="1"/>
</dbReference>
<dbReference type="InterPro" id="IPR011990">
    <property type="entry name" value="TPR-like_helical_dom_sf"/>
</dbReference>
<accession>A0A314ZYD3</accession>
<reference evidence="1 2" key="1">
    <citation type="submission" date="2018-02" db="EMBL/GenBank/DDBJ databases">
        <title>Draft genome of wild Prunus yedoensis var. nudiflora.</title>
        <authorList>
            <person name="Baek S."/>
            <person name="Kim J.-H."/>
            <person name="Choi K."/>
            <person name="Kim G.-B."/>
            <person name="Cho A."/>
            <person name="Jang H."/>
            <person name="Shin C.-H."/>
            <person name="Yu H.-J."/>
            <person name="Mun J.-H."/>
        </authorList>
    </citation>
    <scope>NUCLEOTIDE SEQUENCE [LARGE SCALE GENOMIC DNA]</scope>
    <source>
        <strain evidence="2">cv. Jeju island</strain>
        <tissue evidence="1">Leaf</tissue>
    </source>
</reference>
<dbReference type="EMBL" id="PJQY01000933">
    <property type="protein sequence ID" value="PQQ06796.1"/>
    <property type="molecule type" value="Genomic_DNA"/>
</dbReference>
<comment type="caution">
    <text evidence="1">The sequence shown here is derived from an EMBL/GenBank/DDBJ whole genome shotgun (WGS) entry which is preliminary data.</text>
</comment>
<organism evidence="1 2">
    <name type="scientific">Prunus yedoensis var. nudiflora</name>
    <dbReference type="NCBI Taxonomy" id="2094558"/>
    <lineage>
        <taxon>Eukaryota</taxon>
        <taxon>Viridiplantae</taxon>
        <taxon>Streptophyta</taxon>
        <taxon>Embryophyta</taxon>
        <taxon>Tracheophyta</taxon>
        <taxon>Spermatophyta</taxon>
        <taxon>Magnoliopsida</taxon>
        <taxon>eudicotyledons</taxon>
        <taxon>Gunneridae</taxon>
        <taxon>Pentapetalae</taxon>
        <taxon>rosids</taxon>
        <taxon>fabids</taxon>
        <taxon>Rosales</taxon>
        <taxon>Rosaceae</taxon>
        <taxon>Amygdaloideae</taxon>
        <taxon>Amygdaleae</taxon>
        <taxon>Prunus</taxon>
    </lineage>
</organism>
<sequence length="319" mass="35757">MIHQNLSADLEKYIAETTLNVDSETDTEHIPEHKHECKGVHWPAVLPSEIVLAGRVLVKSIIKRRGSTDIFNLREILSVTLGGGLTSNVEQVCIYGQSRSSYLYIWKSVQSFLSANIHAYFLSRTLFIRTTEFVAAGVPPELSYGPQVGQWDCKDQVKFLEDEYSFRCQCSGCLKSSVFDCEKEKLKHLPNIITAGNMEPHLQAEEFINIDDIDRVAHHHMQINSLFHINPGLCLKCCSYRDLESSSAAANKAYYSSAIVSKDVSNTILVDALSSLGVLRSTFHAYNRSIAEAEDNLAQAFCFVGELQPAMEHVKHQSR</sequence>
<proteinExistence type="predicted"/>
<dbReference type="OrthoDB" id="1926212at2759"/>
<evidence type="ECO:0000313" key="1">
    <source>
        <dbReference type="EMBL" id="PQQ06796.1"/>
    </source>
</evidence>
<dbReference type="STRING" id="2094558.A0A314ZYD3"/>
<dbReference type="PANTHER" id="PTHR47337">
    <property type="entry name" value="TETRATRICOPEPTIDE REPEAT (TPR)-LIKE SUPERFAMILY PROTEIN"/>
    <property type="match status" value="1"/>
</dbReference>
<name>A0A314ZYD3_PRUYE</name>
<dbReference type="PANTHER" id="PTHR47337:SF1">
    <property type="entry name" value="TETRATRICOPEPTIDE REPEAT (TPR)-LIKE SUPERFAMILY PROTEIN"/>
    <property type="match status" value="1"/>
</dbReference>